<protein>
    <submittedName>
        <fullName evidence="2">Uncharacterized protein</fullName>
    </submittedName>
</protein>
<dbReference type="Proteomes" id="UP000187609">
    <property type="component" value="Unassembled WGS sequence"/>
</dbReference>
<dbReference type="EMBL" id="MJEQ01000818">
    <property type="protein sequence ID" value="OIT33824.1"/>
    <property type="molecule type" value="Genomic_DNA"/>
</dbReference>
<reference evidence="2" key="1">
    <citation type="submission" date="2016-11" db="EMBL/GenBank/DDBJ databases">
        <title>The genome of Nicotiana attenuata.</title>
        <authorList>
            <person name="Xu S."/>
            <person name="Brockmoeller T."/>
            <person name="Gaquerel E."/>
            <person name="Navarro A."/>
            <person name="Kuhl H."/>
            <person name="Gase K."/>
            <person name="Ling Z."/>
            <person name="Zhou W."/>
            <person name="Kreitzer C."/>
            <person name="Stanke M."/>
            <person name="Tang H."/>
            <person name="Lyons E."/>
            <person name="Pandey P."/>
            <person name="Pandey S.P."/>
            <person name="Timmermann B."/>
            <person name="Baldwin I.T."/>
        </authorList>
    </citation>
    <scope>NUCLEOTIDE SEQUENCE [LARGE SCALE GENOMIC DNA]</scope>
    <source>
        <strain evidence="2">UT</strain>
    </source>
</reference>
<comment type="caution">
    <text evidence="2">The sequence shown here is derived from an EMBL/GenBank/DDBJ whole genome shotgun (WGS) entry which is preliminary data.</text>
</comment>
<dbReference type="AlphaFoldDB" id="A0A314KYM2"/>
<feature type="region of interest" description="Disordered" evidence="1">
    <location>
        <begin position="96"/>
        <end position="125"/>
    </location>
</feature>
<sequence>MLAVFLNVLAHHEKNRLKKVDYVRSGWSVSQAFNECLRVVLINDQCLRIGRKFLARIEQRELFAERPLAATEDILKSQASGLSNDMSLGWPIDVDEEEEDDVGDGPNIATGEAENAYVAPSFTKE</sequence>
<proteinExistence type="predicted"/>
<evidence type="ECO:0000313" key="2">
    <source>
        <dbReference type="EMBL" id="OIT33824.1"/>
    </source>
</evidence>
<evidence type="ECO:0000313" key="3">
    <source>
        <dbReference type="Proteomes" id="UP000187609"/>
    </source>
</evidence>
<evidence type="ECO:0000256" key="1">
    <source>
        <dbReference type="SAM" id="MobiDB-lite"/>
    </source>
</evidence>
<accession>A0A314KYM2</accession>
<dbReference type="Gramene" id="OIT33824">
    <property type="protein sequence ID" value="OIT33824"/>
    <property type="gene ID" value="A4A49_10924"/>
</dbReference>
<organism evidence="2 3">
    <name type="scientific">Nicotiana attenuata</name>
    <name type="common">Coyote tobacco</name>
    <dbReference type="NCBI Taxonomy" id="49451"/>
    <lineage>
        <taxon>Eukaryota</taxon>
        <taxon>Viridiplantae</taxon>
        <taxon>Streptophyta</taxon>
        <taxon>Embryophyta</taxon>
        <taxon>Tracheophyta</taxon>
        <taxon>Spermatophyta</taxon>
        <taxon>Magnoliopsida</taxon>
        <taxon>eudicotyledons</taxon>
        <taxon>Gunneridae</taxon>
        <taxon>Pentapetalae</taxon>
        <taxon>asterids</taxon>
        <taxon>lamiids</taxon>
        <taxon>Solanales</taxon>
        <taxon>Solanaceae</taxon>
        <taxon>Nicotianoideae</taxon>
        <taxon>Nicotianeae</taxon>
        <taxon>Nicotiana</taxon>
    </lineage>
</organism>
<gene>
    <name evidence="2" type="ORF">A4A49_10924</name>
</gene>
<name>A0A314KYM2_NICAT</name>
<keyword evidence="3" id="KW-1185">Reference proteome</keyword>